<dbReference type="RefSeq" id="WP_378266127.1">
    <property type="nucleotide sequence ID" value="NZ_JBHUKR010000007.1"/>
</dbReference>
<dbReference type="PANTHER" id="PTHR43377">
    <property type="entry name" value="BILIVERDIN REDUCTASE A"/>
    <property type="match status" value="1"/>
</dbReference>
<accession>A0ABW5FT30</accession>
<dbReference type="InterPro" id="IPR000683">
    <property type="entry name" value="Gfo/Idh/MocA-like_OxRdtase_N"/>
</dbReference>
<dbReference type="InterPro" id="IPR051450">
    <property type="entry name" value="Gfo/Idh/MocA_Oxidoreductases"/>
</dbReference>
<evidence type="ECO:0000313" key="4">
    <source>
        <dbReference type="Proteomes" id="UP001597417"/>
    </source>
</evidence>
<feature type="domain" description="Gfo/Idh/MocA-like oxidoreductase N-terminal" evidence="1">
    <location>
        <begin position="4"/>
        <end position="116"/>
    </location>
</feature>
<evidence type="ECO:0000259" key="1">
    <source>
        <dbReference type="Pfam" id="PF01408"/>
    </source>
</evidence>
<dbReference type="Gene3D" id="3.30.360.10">
    <property type="entry name" value="Dihydrodipicolinate Reductase, domain 2"/>
    <property type="match status" value="1"/>
</dbReference>
<proteinExistence type="predicted"/>
<comment type="caution">
    <text evidence="3">The sequence shown here is derived from an EMBL/GenBank/DDBJ whole genome shotgun (WGS) entry which is preliminary data.</text>
</comment>
<feature type="domain" description="GFO/IDH/MocA-like oxidoreductase" evidence="2">
    <location>
        <begin position="152"/>
        <end position="218"/>
    </location>
</feature>
<gene>
    <name evidence="3" type="ORF">ACFSXZ_17760</name>
</gene>
<dbReference type="Pfam" id="PF01408">
    <property type="entry name" value="GFO_IDH_MocA"/>
    <property type="match status" value="1"/>
</dbReference>
<reference evidence="4" key="1">
    <citation type="journal article" date="2019" name="Int. J. Syst. Evol. Microbiol.">
        <title>The Global Catalogue of Microorganisms (GCM) 10K type strain sequencing project: providing services to taxonomists for standard genome sequencing and annotation.</title>
        <authorList>
            <consortium name="The Broad Institute Genomics Platform"/>
            <consortium name="The Broad Institute Genome Sequencing Center for Infectious Disease"/>
            <person name="Wu L."/>
            <person name="Ma J."/>
        </authorList>
    </citation>
    <scope>NUCLEOTIDE SEQUENCE [LARGE SCALE GENOMIC DNA]</scope>
    <source>
        <strain evidence="4">CGMCC 4.7645</strain>
    </source>
</reference>
<evidence type="ECO:0000313" key="3">
    <source>
        <dbReference type="EMBL" id="MFD2418173.1"/>
    </source>
</evidence>
<dbReference type="SUPFAM" id="SSF55347">
    <property type="entry name" value="Glyceraldehyde-3-phosphate dehydrogenase-like, C-terminal domain"/>
    <property type="match status" value="1"/>
</dbReference>
<dbReference type="InterPro" id="IPR036291">
    <property type="entry name" value="NAD(P)-bd_dom_sf"/>
</dbReference>
<dbReference type="SUPFAM" id="SSF51735">
    <property type="entry name" value="NAD(P)-binding Rossmann-fold domains"/>
    <property type="match status" value="1"/>
</dbReference>
<dbReference type="Pfam" id="PF22725">
    <property type="entry name" value="GFO_IDH_MocA_C3"/>
    <property type="match status" value="1"/>
</dbReference>
<name>A0ABW5FT30_9PSEU</name>
<keyword evidence="4" id="KW-1185">Reference proteome</keyword>
<evidence type="ECO:0000259" key="2">
    <source>
        <dbReference type="Pfam" id="PF22725"/>
    </source>
</evidence>
<dbReference type="Gene3D" id="3.40.50.720">
    <property type="entry name" value="NAD(P)-binding Rossmann-like Domain"/>
    <property type="match status" value="1"/>
</dbReference>
<organism evidence="3 4">
    <name type="scientific">Amycolatopsis pigmentata</name>
    <dbReference type="NCBI Taxonomy" id="450801"/>
    <lineage>
        <taxon>Bacteria</taxon>
        <taxon>Bacillati</taxon>
        <taxon>Actinomycetota</taxon>
        <taxon>Actinomycetes</taxon>
        <taxon>Pseudonocardiales</taxon>
        <taxon>Pseudonocardiaceae</taxon>
        <taxon>Amycolatopsis</taxon>
    </lineage>
</organism>
<dbReference type="Proteomes" id="UP001597417">
    <property type="component" value="Unassembled WGS sequence"/>
</dbReference>
<dbReference type="PANTHER" id="PTHR43377:SF1">
    <property type="entry name" value="BILIVERDIN REDUCTASE A"/>
    <property type="match status" value="1"/>
</dbReference>
<dbReference type="InterPro" id="IPR055170">
    <property type="entry name" value="GFO_IDH_MocA-like_dom"/>
</dbReference>
<sequence>MTHRIALVGSGTMGALHALALARTDRAKLIRVIEPREDAGRACASHFDTQWSAELESLSDVDAVVLASATESHTDLAREILAQGKPLLVEKPVASSRYTTQEIVTLSASLDVPLMCGLVERFNPAVLTALALCREPVHLLARRHSPYASRVRTGVSWDLLLHDVDIALRLFGTSPSRITSAAGRFHPGSDESAEDTVDAVLAFPSGLATLSASRLGQRKVRSLTIAELDRLIELDLLRQDVTIYRHVPREGLPSGDSLWRPREIIEIPEPISAREPLAAQLDHFLDLVEGKGDAAAERASILPAHQVVGTVLAHAAFAPPFKG</sequence>
<protein>
    <submittedName>
        <fullName evidence="3">Gfo/Idh/MocA family protein</fullName>
    </submittedName>
</protein>
<dbReference type="EMBL" id="JBHUKR010000007">
    <property type="protein sequence ID" value="MFD2418173.1"/>
    <property type="molecule type" value="Genomic_DNA"/>
</dbReference>